<gene>
    <name evidence="2" type="ORF">Cpap_1752</name>
</gene>
<dbReference type="AlphaFoldDB" id="F1TDC1"/>
<keyword evidence="3" id="KW-1185">Reference proteome</keyword>
<proteinExistence type="predicted"/>
<organism evidence="2 3">
    <name type="scientific">Ruminiclostridium papyrosolvens DSM 2782</name>
    <dbReference type="NCBI Taxonomy" id="588581"/>
    <lineage>
        <taxon>Bacteria</taxon>
        <taxon>Bacillati</taxon>
        <taxon>Bacillota</taxon>
        <taxon>Clostridia</taxon>
        <taxon>Eubacteriales</taxon>
        <taxon>Oscillospiraceae</taxon>
        <taxon>Ruminiclostridium</taxon>
    </lineage>
</organism>
<dbReference type="Proteomes" id="UP000003860">
    <property type="component" value="Unassembled WGS sequence"/>
</dbReference>
<evidence type="ECO:0000256" key="1">
    <source>
        <dbReference type="SAM" id="MobiDB-lite"/>
    </source>
</evidence>
<reference evidence="2" key="2">
    <citation type="submission" date="2011-01" db="EMBL/GenBank/DDBJ databases">
        <title>The Non-contiguous Finished genome of Clostridium papyrosolvens.</title>
        <authorList>
            <person name="Lucas S."/>
            <person name="Copeland A."/>
            <person name="Lapidus A."/>
            <person name="Cheng J.-F."/>
            <person name="Goodwin L."/>
            <person name="Pitluck S."/>
            <person name="Misra M."/>
            <person name="Chertkov O."/>
            <person name="Detter J.C."/>
            <person name="Han C."/>
            <person name="Tapia R."/>
            <person name="Land M."/>
            <person name="Hauser L."/>
            <person name="Kyrpides N."/>
            <person name="Ivanova N."/>
            <person name="Pagani I."/>
            <person name="Mouttaki H."/>
            <person name="He Z."/>
            <person name="Zhou J."/>
            <person name="Hemme C.L."/>
            <person name="Woyke T."/>
        </authorList>
    </citation>
    <scope>NUCLEOTIDE SEQUENCE [LARGE SCALE GENOMIC DNA]</scope>
    <source>
        <strain evidence="2">DSM 2782</strain>
    </source>
</reference>
<name>F1TDC1_9FIRM</name>
<comment type="caution">
    <text evidence="2">The sequence shown here is derived from an EMBL/GenBank/DDBJ whole genome shotgun (WGS) entry which is preliminary data.</text>
</comment>
<accession>F1TDC1</accession>
<evidence type="ECO:0000313" key="2">
    <source>
        <dbReference type="EMBL" id="EGD47559.1"/>
    </source>
</evidence>
<dbReference type="EMBL" id="ACXX02000007">
    <property type="protein sequence ID" value="EGD47559.1"/>
    <property type="molecule type" value="Genomic_DNA"/>
</dbReference>
<evidence type="ECO:0000313" key="3">
    <source>
        <dbReference type="Proteomes" id="UP000003860"/>
    </source>
</evidence>
<protein>
    <submittedName>
        <fullName evidence="2">Uncharacterized protein</fullName>
    </submittedName>
</protein>
<feature type="region of interest" description="Disordered" evidence="1">
    <location>
        <begin position="1"/>
        <end position="26"/>
    </location>
</feature>
<reference evidence="2" key="1">
    <citation type="submission" date="2009-07" db="EMBL/GenBank/DDBJ databases">
        <authorList>
            <consortium name="US DOE Joint Genome Institute (JGI-PGF)"/>
            <person name="Lucas S."/>
            <person name="Copeland A."/>
            <person name="Lapidus A."/>
            <person name="Glavina del Rio T."/>
            <person name="Tice H."/>
            <person name="Bruce D."/>
            <person name="Goodwin L."/>
            <person name="Pitluck S."/>
            <person name="Larimer F."/>
            <person name="Land M.L."/>
            <person name="Mouttaki H."/>
            <person name="He Z."/>
            <person name="Zhou J."/>
            <person name="Hemme C.L."/>
        </authorList>
    </citation>
    <scope>NUCLEOTIDE SEQUENCE</scope>
    <source>
        <strain evidence="2">DSM 2782</strain>
    </source>
</reference>
<sequence>MPYGNGADYFKLARPQESNGNTNYRGLPVRLKPYNFKKKSSNK</sequence>